<evidence type="ECO:0000313" key="3">
    <source>
        <dbReference type="Proteomes" id="UP001341840"/>
    </source>
</evidence>
<organism evidence="2 3">
    <name type="scientific">Stylosanthes scabra</name>
    <dbReference type="NCBI Taxonomy" id="79078"/>
    <lineage>
        <taxon>Eukaryota</taxon>
        <taxon>Viridiplantae</taxon>
        <taxon>Streptophyta</taxon>
        <taxon>Embryophyta</taxon>
        <taxon>Tracheophyta</taxon>
        <taxon>Spermatophyta</taxon>
        <taxon>Magnoliopsida</taxon>
        <taxon>eudicotyledons</taxon>
        <taxon>Gunneridae</taxon>
        <taxon>Pentapetalae</taxon>
        <taxon>rosids</taxon>
        <taxon>fabids</taxon>
        <taxon>Fabales</taxon>
        <taxon>Fabaceae</taxon>
        <taxon>Papilionoideae</taxon>
        <taxon>50 kb inversion clade</taxon>
        <taxon>dalbergioids sensu lato</taxon>
        <taxon>Dalbergieae</taxon>
        <taxon>Pterocarpus clade</taxon>
        <taxon>Stylosanthes</taxon>
    </lineage>
</organism>
<feature type="region of interest" description="Disordered" evidence="1">
    <location>
        <begin position="32"/>
        <end position="66"/>
    </location>
</feature>
<feature type="compositionally biased region" description="Basic and acidic residues" evidence="1">
    <location>
        <begin position="35"/>
        <end position="66"/>
    </location>
</feature>
<protein>
    <submittedName>
        <fullName evidence="2">Uncharacterized protein</fullName>
    </submittedName>
</protein>
<accession>A0ABU6X2V1</accession>
<evidence type="ECO:0000256" key="1">
    <source>
        <dbReference type="SAM" id="MobiDB-lite"/>
    </source>
</evidence>
<keyword evidence="3" id="KW-1185">Reference proteome</keyword>
<evidence type="ECO:0000313" key="2">
    <source>
        <dbReference type="EMBL" id="MED6192172.1"/>
    </source>
</evidence>
<proteinExistence type="predicted"/>
<dbReference type="Proteomes" id="UP001341840">
    <property type="component" value="Unassembled WGS sequence"/>
</dbReference>
<dbReference type="EMBL" id="JASCZI010211465">
    <property type="protein sequence ID" value="MED6192172.1"/>
    <property type="molecule type" value="Genomic_DNA"/>
</dbReference>
<sequence>MLEDVGVESEGAMELSGYLMTNESVCSSGVGIGEVAKEGSHDKQLRSERKDKEANPMERDSKLDRG</sequence>
<reference evidence="2 3" key="1">
    <citation type="journal article" date="2023" name="Plants (Basel)">
        <title>Bridging the Gap: Combining Genomics and Transcriptomics Approaches to Understand Stylosanthes scabra, an Orphan Legume from the Brazilian Caatinga.</title>
        <authorList>
            <person name="Ferreira-Neto J.R.C."/>
            <person name="da Silva M.D."/>
            <person name="Binneck E."/>
            <person name="de Melo N.F."/>
            <person name="da Silva R.H."/>
            <person name="de Melo A.L.T.M."/>
            <person name="Pandolfi V."/>
            <person name="Bustamante F.O."/>
            <person name="Brasileiro-Vidal A.C."/>
            <person name="Benko-Iseppon A.M."/>
        </authorList>
    </citation>
    <scope>NUCLEOTIDE SEQUENCE [LARGE SCALE GENOMIC DNA]</scope>
    <source>
        <tissue evidence="2">Leaves</tissue>
    </source>
</reference>
<comment type="caution">
    <text evidence="2">The sequence shown here is derived from an EMBL/GenBank/DDBJ whole genome shotgun (WGS) entry which is preliminary data.</text>
</comment>
<name>A0ABU6X2V1_9FABA</name>
<gene>
    <name evidence="2" type="ORF">PIB30_007704</name>
</gene>
<feature type="non-terminal residue" evidence="2">
    <location>
        <position position="66"/>
    </location>
</feature>